<feature type="domain" description="HAT C-terminal dimerisation" evidence="1">
    <location>
        <begin position="118"/>
        <end position="173"/>
    </location>
</feature>
<sequence>MINEDLIQDAAFFDPRTFSKLKIPKFMFPEGSLSKIASMAKVDVLDIQRQLIEFAQNYEAIANIDTSILYQDYNDEFSEKENENHIDIEDDLKCVLSEKHCSKSCISCTFLYVYTLVTHTPNFNDLYTVYKVILSLAFTQVSCERSFSILKTIKTRLRSTLSNNKLEAFMFMNLERGMIVPHDIFIDRLGDTSTEMKRMLIG</sequence>
<proteinExistence type="predicted"/>
<reference evidence="2 3" key="1">
    <citation type="submission" date="2019-08" db="EMBL/GenBank/DDBJ databases">
        <title>The genome of the soybean aphid Biotype 1, its phylome, world population structure and adaptation to the North American continent.</title>
        <authorList>
            <person name="Giordano R."/>
            <person name="Donthu R.K."/>
            <person name="Hernandez A.G."/>
            <person name="Wright C.L."/>
            <person name="Zimin A.V."/>
        </authorList>
    </citation>
    <scope>NUCLEOTIDE SEQUENCE [LARGE SCALE GENOMIC DNA]</scope>
    <source>
        <tissue evidence="2">Whole aphids</tissue>
    </source>
</reference>
<accession>A0A6G0SXG2</accession>
<gene>
    <name evidence="2" type="ORF">AGLY_016583</name>
</gene>
<dbReference type="OrthoDB" id="6606903at2759"/>
<dbReference type="SUPFAM" id="SSF53098">
    <property type="entry name" value="Ribonuclease H-like"/>
    <property type="match status" value="1"/>
</dbReference>
<dbReference type="InterPro" id="IPR012337">
    <property type="entry name" value="RNaseH-like_sf"/>
</dbReference>
<comment type="caution">
    <text evidence="2">The sequence shown here is derived from an EMBL/GenBank/DDBJ whole genome shotgun (WGS) entry which is preliminary data.</text>
</comment>
<evidence type="ECO:0000313" key="2">
    <source>
        <dbReference type="EMBL" id="KAE9522952.1"/>
    </source>
</evidence>
<name>A0A6G0SXG2_APHGL</name>
<dbReference type="Pfam" id="PF05699">
    <property type="entry name" value="Dimer_Tnp_hAT"/>
    <property type="match status" value="1"/>
</dbReference>
<dbReference type="InterPro" id="IPR008906">
    <property type="entry name" value="HATC_C_dom"/>
</dbReference>
<dbReference type="EMBL" id="VYZN01000468">
    <property type="protein sequence ID" value="KAE9522952.1"/>
    <property type="molecule type" value="Genomic_DNA"/>
</dbReference>
<dbReference type="GO" id="GO:0046983">
    <property type="term" value="F:protein dimerization activity"/>
    <property type="evidence" value="ECO:0007669"/>
    <property type="project" value="InterPro"/>
</dbReference>
<organism evidence="2 3">
    <name type="scientific">Aphis glycines</name>
    <name type="common">Soybean aphid</name>
    <dbReference type="NCBI Taxonomy" id="307491"/>
    <lineage>
        <taxon>Eukaryota</taxon>
        <taxon>Metazoa</taxon>
        <taxon>Ecdysozoa</taxon>
        <taxon>Arthropoda</taxon>
        <taxon>Hexapoda</taxon>
        <taxon>Insecta</taxon>
        <taxon>Pterygota</taxon>
        <taxon>Neoptera</taxon>
        <taxon>Paraneoptera</taxon>
        <taxon>Hemiptera</taxon>
        <taxon>Sternorrhyncha</taxon>
        <taxon>Aphidomorpha</taxon>
        <taxon>Aphidoidea</taxon>
        <taxon>Aphididae</taxon>
        <taxon>Aphidini</taxon>
        <taxon>Aphis</taxon>
        <taxon>Aphis</taxon>
    </lineage>
</organism>
<keyword evidence="3" id="KW-1185">Reference proteome</keyword>
<dbReference type="AlphaFoldDB" id="A0A6G0SXG2"/>
<dbReference type="Proteomes" id="UP000475862">
    <property type="component" value="Unassembled WGS sequence"/>
</dbReference>
<evidence type="ECO:0000313" key="3">
    <source>
        <dbReference type="Proteomes" id="UP000475862"/>
    </source>
</evidence>
<protein>
    <recommendedName>
        <fullName evidence="1">HAT C-terminal dimerisation domain-containing protein</fullName>
    </recommendedName>
</protein>
<evidence type="ECO:0000259" key="1">
    <source>
        <dbReference type="Pfam" id="PF05699"/>
    </source>
</evidence>